<reference evidence="1" key="2">
    <citation type="submission" date="2025-08" db="UniProtKB">
        <authorList>
            <consortium name="Ensembl"/>
        </authorList>
    </citation>
    <scope>IDENTIFICATION</scope>
</reference>
<evidence type="ECO:0000313" key="1">
    <source>
        <dbReference type="Ensembl" id="ENSLACP00000016075.1"/>
    </source>
</evidence>
<dbReference type="Proteomes" id="UP000008672">
    <property type="component" value="Unassembled WGS sequence"/>
</dbReference>
<dbReference type="STRING" id="7897.ENSLACP00000016075"/>
<protein>
    <submittedName>
        <fullName evidence="1">Uncharacterized protein</fullName>
    </submittedName>
</protein>
<keyword evidence="2" id="KW-1185">Reference proteome</keyword>
<dbReference type="AlphaFoldDB" id="H3B2F4"/>
<dbReference type="InParanoid" id="H3B2F4"/>
<sequence>LFILKNDVWVVSKTLSFDPLDAFIACSVFYGPSSSNEVEILPLKGYCASKWPSDMVVHALLVCNASSELTSMRNLQDFFSPNSLPVMPSLLKILHNLSVLAENNPS</sequence>
<evidence type="ECO:0000313" key="2">
    <source>
        <dbReference type="Proteomes" id="UP000008672"/>
    </source>
</evidence>
<proteinExistence type="predicted"/>
<dbReference type="HOGENOM" id="CLU_2256132_0_0_1"/>
<dbReference type="GeneTree" id="ENSGT00940000162335"/>
<dbReference type="Ensembl" id="ENSLACT00000016186.1">
    <property type="protein sequence ID" value="ENSLACP00000016075.1"/>
    <property type="gene ID" value="ENSLACG00000014159.1"/>
</dbReference>
<organism evidence="1 2">
    <name type="scientific">Latimeria chalumnae</name>
    <name type="common">Coelacanth</name>
    <dbReference type="NCBI Taxonomy" id="7897"/>
    <lineage>
        <taxon>Eukaryota</taxon>
        <taxon>Metazoa</taxon>
        <taxon>Chordata</taxon>
        <taxon>Craniata</taxon>
        <taxon>Vertebrata</taxon>
        <taxon>Euteleostomi</taxon>
        <taxon>Coelacanthiformes</taxon>
        <taxon>Coelacanthidae</taxon>
        <taxon>Latimeria</taxon>
    </lineage>
</organism>
<dbReference type="Bgee" id="ENSLACG00000014159">
    <property type="expression patterns" value="Expressed in mesonephros and 2 other cell types or tissues"/>
</dbReference>
<dbReference type="eggNOG" id="KOG1802">
    <property type="taxonomic scope" value="Eukaryota"/>
</dbReference>
<dbReference type="EMBL" id="AFYH01128028">
    <property type="status" value="NOT_ANNOTATED_CDS"/>
    <property type="molecule type" value="Genomic_DNA"/>
</dbReference>
<accession>H3B2F4</accession>
<name>H3B2F4_LATCH</name>
<reference evidence="1" key="3">
    <citation type="submission" date="2025-09" db="UniProtKB">
        <authorList>
            <consortium name="Ensembl"/>
        </authorList>
    </citation>
    <scope>IDENTIFICATION</scope>
</reference>
<reference evidence="2" key="1">
    <citation type="submission" date="2011-08" db="EMBL/GenBank/DDBJ databases">
        <title>The draft genome of Latimeria chalumnae.</title>
        <authorList>
            <person name="Di Palma F."/>
            <person name="Alfoldi J."/>
            <person name="Johnson J."/>
            <person name="Berlin A."/>
            <person name="Gnerre S."/>
            <person name="Jaffe D."/>
            <person name="MacCallum I."/>
            <person name="Young S."/>
            <person name="Walker B.J."/>
            <person name="Lander E."/>
            <person name="Lindblad-Toh K."/>
        </authorList>
    </citation>
    <scope>NUCLEOTIDE SEQUENCE [LARGE SCALE GENOMIC DNA]</scope>
    <source>
        <strain evidence="2">Wild caught</strain>
    </source>
</reference>